<reference evidence="2" key="2">
    <citation type="submission" date="2020-09" db="EMBL/GenBank/DDBJ databases">
        <authorList>
            <person name="Sun Q."/>
            <person name="Zhou Y."/>
        </authorList>
    </citation>
    <scope>NUCLEOTIDE SEQUENCE</scope>
    <source>
        <strain evidence="2">CGMCC 1.15493</strain>
    </source>
</reference>
<dbReference type="Proteomes" id="UP000613160">
    <property type="component" value="Unassembled WGS sequence"/>
</dbReference>
<evidence type="ECO:0000313" key="3">
    <source>
        <dbReference type="Proteomes" id="UP000613160"/>
    </source>
</evidence>
<organism evidence="2 3">
    <name type="scientific">Aureimonas glaciei</name>
    <dbReference type="NCBI Taxonomy" id="1776957"/>
    <lineage>
        <taxon>Bacteria</taxon>
        <taxon>Pseudomonadati</taxon>
        <taxon>Pseudomonadota</taxon>
        <taxon>Alphaproteobacteria</taxon>
        <taxon>Hyphomicrobiales</taxon>
        <taxon>Aurantimonadaceae</taxon>
        <taxon>Aureimonas</taxon>
    </lineage>
</organism>
<dbReference type="RefSeq" id="WP_188849073.1">
    <property type="nucleotide sequence ID" value="NZ_BMJJ01000001.1"/>
</dbReference>
<name>A0A916XSV6_9HYPH</name>
<comment type="caution">
    <text evidence="2">The sequence shown here is derived from an EMBL/GenBank/DDBJ whole genome shotgun (WGS) entry which is preliminary data.</text>
</comment>
<gene>
    <name evidence="2" type="ORF">GCM10011335_06220</name>
</gene>
<reference evidence="2" key="1">
    <citation type="journal article" date="2014" name="Int. J. Syst. Evol. Microbiol.">
        <title>Complete genome sequence of Corynebacterium casei LMG S-19264T (=DSM 44701T), isolated from a smear-ripened cheese.</title>
        <authorList>
            <consortium name="US DOE Joint Genome Institute (JGI-PGF)"/>
            <person name="Walter F."/>
            <person name="Albersmeier A."/>
            <person name="Kalinowski J."/>
            <person name="Ruckert C."/>
        </authorList>
    </citation>
    <scope>NUCLEOTIDE SEQUENCE</scope>
    <source>
        <strain evidence="2">CGMCC 1.15493</strain>
    </source>
</reference>
<sequence length="68" mass="7095">MPDTGKTRSNAPPLEKAAGIGKSRLNDIIGADDYEFGAEEAPDGGGREQPTTLHPQPTGPGRSGPPRR</sequence>
<dbReference type="EMBL" id="BMJJ01000001">
    <property type="protein sequence ID" value="GGD06051.1"/>
    <property type="molecule type" value="Genomic_DNA"/>
</dbReference>
<accession>A0A916XSV6</accession>
<dbReference type="AlphaFoldDB" id="A0A916XSV6"/>
<feature type="region of interest" description="Disordered" evidence="1">
    <location>
        <begin position="31"/>
        <end position="68"/>
    </location>
</feature>
<keyword evidence="3" id="KW-1185">Reference proteome</keyword>
<protein>
    <submittedName>
        <fullName evidence="2">Uncharacterized protein</fullName>
    </submittedName>
</protein>
<feature type="compositionally biased region" description="Acidic residues" evidence="1">
    <location>
        <begin position="31"/>
        <end position="42"/>
    </location>
</feature>
<evidence type="ECO:0000313" key="2">
    <source>
        <dbReference type="EMBL" id="GGD06051.1"/>
    </source>
</evidence>
<evidence type="ECO:0000256" key="1">
    <source>
        <dbReference type="SAM" id="MobiDB-lite"/>
    </source>
</evidence>
<proteinExistence type="predicted"/>